<sequence>MNSHLKKLNDINEYMTDIFLDLIYPDNISCIICNKPINKNNTYSMCKDCFNELHFILDGCIKCGKPIINCSLEEHDIDECSYCSGKEFYFDKAISCIEYNDFSKKMIFGFKYSNKTYMSRYIASIMKEKLILEGINFDYILFVPLHKSRLKKRGFNQAYKIAKYLSKEFNIPVLDCIVRKENTKRLYKLRKKERRNELRDAFILKKNKIYLENKNIILVDDIFTTGATVNEISRILKLEGANLITVSTFLTGANTLSC</sequence>
<dbReference type="Pfam" id="PF00156">
    <property type="entry name" value="Pribosyltran"/>
    <property type="match status" value="1"/>
</dbReference>
<dbReference type="PANTHER" id="PTHR47505">
    <property type="entry name" value="DNA UTILIZATION PROTEIN YHGH"/>
    <property type="match status" value="1"/>
</dbReference>
<feature type="domain" description="Phosphoribosyltransferase" evidence="2">
    <location>
        <begin position="156"/>
        <end position="249"/>
    </location>
</feature>
<gene>
    <name evidence="4" type="ORF">SAMN04515677_10931</name>
</gene>
<dbReference type="STRING" id="1121325.SAMN04515677_10931"/>
<evidence type="ECO:0000259" key="2">
    <source>
        <dbReference type="Pfam" id="PF00156"/>
    </source>
</evidence>
<evidence type="ECO:0000259" key="3">
    <source>
        <dbReference type="Pfam" id="PF18912"/>
    </source>
</evidence>
<accession>A0A1G9SBF5</accession>
<dbReference type="Gene3D" id="3.40.50.2020">
    <property type="match status" value="1"/>
</dbReference>
<evidence type="ECO:0000313" key="5">
    <source>
        <dbReference type="Proteomes" id="UP000199068"/>
    </source>
</evidence>
<evidence type="ECO:0000313" key="4">
    <source>
        <dbReference type="EMBL" id="SDM32667.1"/>
    </source>
</evidence>
<dbReference type="EMBL" id="FNGW01000009">
    <property type="protein sequence ID" value="SDM32667.1"/>
    <property type="molecule type" value="Genomic_DNA"/>
</dbReference>
<dbReference type="AlphaFoldDB" id="A0A1G9SBF5"/>
<proteinExistence type="inferred from homology"/>
<protein>
    <submittedName>
        <fullName evidence="4">Competence protein ComFC</fullName>
    </submittedName>
</protein>
<comment type="similarity">
    <text evidence="1">Belongs to the ComF/GntX family.</text>
</comment>
<feature type="domain" description="Double zinc ribbon" evidence="3">
    <location>
        <begin position="19"/>
        <end position="83"/>
    </location>
</feature>
<name>A0A1G9SBF5_9FIRM</name>
<dbReference type="InterPro" id="IPR044005">
    <property type="entry name" value="DZR_2"/>
</dbReference>
<evidence type="ECO:0000256" key="1">
    <source>
        <dbReference type="ARBA" id="ARBA00008007"/>
    </source>
</evidence>
<reference evidence="4 5" key="1">
    <citation type="submission" date="2016-10" db="EMBL/GenBank/DDBJ databases">
        <authorList>
            <person name="de Groot N.N."/>
        </authorList>
    </citation>
    <scope>NUCLEOTIDE SEQUENCE [LARGE SCALE GENOMIC DNA]</scope>
    <source>
        <strain evidence="4 5">DSM 797</strain>
    </source>
</reference>
<keyword evidence="5" id="KW-1185">Reference proteome</keyword>
<dbReference type="CDD" id="cd06223">
    <property type="entry name" value="PRTases_typeI"/>
    <property type="match status" value="1"/>
</dbReference>
<dbReference type="InterPro" id="IPR051910">
    <property type="entry name" value="ComF/GntX_DNA_util-trans"/>
</dbReference>
<dbReference type="PANTHER" id="PTHR47505:SF1">
    <property type="entry name" value="DNA UTILIZATION PROTEIN YHGH"/>
    <property type="match status" value="1"/>
</dbReference>
<dbReference type="InterPro" id="IPR029057">
    <property type="entry name" value="PRTase-like"/>
</dbReference>
<organism evidence="4 5">
    <name type="scientific">Romboutsia lituseburensis DSM 797</name>
    <dbReference type="NCBI Taxonomy" id="1121325"/>
    <lineage>
        <taxon>Bacteria</taxon>
        <taxon>Bacillati</taxon>
        <taxon>Bacillota</taxon>
        <taxon>Clostridia</taxon>
        <taxon>Peptostreptococcales</taxon>
        <taxon>Peptostreptococcaceae</taxon>
        <taxon>Romboutsia</taxon>
    </lineage>
</organism>
<dbReference type="Proteomes" id="UP000199068">
    <property type="component" value="Unassembled WGS sequence"/>
</dbReference>
<dbReference type="SUPFAM" id="SSF53271">
    <property type="entry name" value="PRTase-like"/>
    <property type="match status" value="1"/>
</dbReference>
<dbReference type="InterPro" id="IPR000836">
    <property type="entry name" value="PRTase_dom"/>
</dbReference>
<dbReference type="RefSeq" id="WP_092727247.1">
    <property type="nucleotide sequence ID" value="NZ_FNGW01000009.1"/>
</dbReference>
<dbReference type="Pfam" id="PF18912">
    <property type="entry name" value="DZR_2"/>
    <property type="match status" value="1"/>
</dbReference>